<name>A0A8H7RS30_9FUNG</name>
<keyword evidence="7 10" id="KW-0472">Membrane</keyword>
<dbReference type="InterPro" id="IPR036869">
    <property type="entry name" value="J_dom_sf"/>
</dbReference>
<feature type="transmembrane region" description="Helical" evidence="10">
    <location>
        <begin position="78"/>
        <end position="97"/>
    </location>
</feature>
<dbReference type="SMART" id="SM00271">
    <property type="entry name" value="DnaJ"/>
    <property type="match status" value="1"/>
</dbReference>
<protein>
    <recommendedName>
        <fullName evidence="11">J domain-containing protein</fullName>
    </recommendedName>
</protein>
<dbReference type="SMART" id="SM00973">
    <property type="entry name" value="Sec63"/>
    <property type="match status" value="1"/>
</dbReference>
<keyword evidence="4" id="KW-0256">Endoplasmic reticulum</keyword>
<evidence type="ECO:0000256" key="10">
    <source>
        <dbReference type="SAM" id="Phobius"/>
    </source>
</evidence>
<dbReference type="PRINTS" id="PR00625">
    <property type="entry name" value="JDOMAIN"/>
</dbReference>
<keyword evidence="13" id="KW-1185">Reference proteome</keyword>
<dbReference type="SUPFAM" id="SSF158702">
    <property type="entry name" value="Sec63 N-terminal domain-like"/>
    <property type="match status" value="1"/>
</dbReference>
<dbReference type="InterPro" id="IPR001623">
    <property type="entry name" value="DnaJ_domain"/>
</dbReference>
<feature type="compositionally biased region" description="Acidic residues" evidence="9">
    <location>
        <begin position="606"/>
        <end position="622"/>
    </location>
</feature>
<dbReference type="PROSITE" id="PS50076">
    <property type="entry name" value="DNAJ_2"/>
    <property type="match status" value="1"/>
</dbReference>
<gene>
    <name evidence="12" type="ORF">INT45_005643</name>
</gene>
<dbReference type="Gene3D" id="1.10.287.110">
    <property type="entry name" value="DnaJ domain"/>
    <property type="match status" value="1"/>
</dbReference>
<sequence>MAEYAYDEEGYNFLYFVISVLSLCLVPITLQSLYSAWKSAKSKNEQNLCQCDTCQKERTKIRKTESNRVLKQLFKPKFLFLIAGWFAVALLAYQVSFASEPVQQWDPYEILGISEGATMPEIKKIYKKLSLVYHPDKAQAGSERESEERFIQISKAYQVLTDDAIRENYEKYGHPDGKQSYSVGVALPKKLVEGGNSKFVLLIYACIFGLGLPYYIARWWYNSRRHTKDRILNGSMRVFVKELKENADFKALIRILSGAHEFAENAATRPGEEKLLKSVDGAIAQELENRFGEKYETGDENTPAYRRKATSLLYAYFLRQDFTSKNSSSAAKALLQDQGFIIEKSIHLLQGLLQIAIVKQWLGVASNIMDLQQHLLQATYPGEQSVKQLPHIDTQILRRYYRNNKKHIHSVQQILALSESERKELLKPLNDEEYLDTMEVASRIPQLKAKKAVFKVVGDKIITPGAVVTFVLKLQNIDAKSATENGKNKTISEDSDDEELLDDVTGKLKKEEKTEGTLPLAHTPYYPGEKKPYWWVFLGDPKVNRILVPPKKVTDITDEQTVQISFPGPPKPGTYTFSLFVKSDTYVGTDIQQDIKLTIRDKSDLPPEEDIDDSISEPEEDSIAGQMKLMREQGISGALQGGQDNQKAKNDDSDSDSSDDE</sequence>
<dbReference type="InterPro" id="IPR014756">
    <property type="entry name" value="Ig_E-set"/>
</dbReference>
<evidence type="ECO:0000256" key="8">
    <source>
        <dbReference type="ARBA" id="ARBA00023186"/>
    </source>
</evidence>
<accession>A0A8H7RS30</accession>
<dbReference type="InterPro" id="IPR004179">
    <property type="entry name" value="Sec63-dom"/>
</dbReference>
<organism evidence="12 13">
    <name type="scientific">Circinella minor</name>
    <dbReference type="NCBI Taxonomy" id="1195481"/>
    <lineage>
        <taxon>Eukaryota</taxon>
        <taxon>Fungi</taxon>
        <taxon>Fungi incertae sedis</taxon>
        <taxon>Mucoromycota</taxon>
        <taxon>Mucoromycotina</taxon>
        <taxon>Mucoromycetes</taxon>
        <taxon>Mucorales</taxon>
        <taxon>Lichtheimiaceae</taxon>
        <taxon>Circinella</taxon>
    </lineage>
</organism>
<dbReference type="Gene3D" id="2.60.40.150">
    <property type="entry name" value="C2 domain"/>
    <property type="match status" value="1"/>
</dbReference>
<reference evidence="12 13" key="1">
    <citation type="submission" date="2020-12" db="EMBL/GenBank/DDBJ databases">
        <title>Metabolic potential, ecology and presence of endohyphal bacteria is reflected in genomic diversity of Mucoromycotina.</title>
        <authorList>
            <person name="Muszewska A."/>
            <person name="Okrasinska A."/>
            <person name="Steczkiewicz K."/>
            <person name="Drgas O."/>
            <person name="Orlowska M."/>
            <person name="Perlinska-Lenart U."/>
            <person name="Aleksandrzak-Piekarczyk T."/>
            <person name="Szatraj K."/>
            <person name="Zielenkiewicz U."/>
            <person name="Pilsyk S."/>
            <person name="Malc E."/>
            <person name="Mieczkowski P."/>
            <person name="Kruszewska J.S."/>
            <person name="Biernat P."/>
            <person name="Pawlowska J."/>
        </authorList>
    </citation>
    <scope>NUCLEOTIDE SEQUENCE [LARGE SCALE GENOMIC DNA]</scope>
    <source>
        <strain evidence="12 13">CBS 142.35</strain>
    </source>
</reference>
<comment type="subcellular location">
    <subcellularLocation>
        <location evidence="1">Endoplasmic reticulum membrane</location>
        <topology evidence="1">Multi-pass membrane protein</topology>
    </subcellularLocation>
</comment>
<evidence type="ECO:0000256" key="4">
    <source>
        <dbReference type="ARBA" id="ARBA00022824"/>
    </source>
</evidence>
<dbReference type="Gene3D" id="1.10.3380.10">
    <property type="entry name" value="Sec63 N-terminal domain-like domain"/>
    <property type="match status" value="1"/>
</dbReference>
<evidence type="ECO:0000256" key="1">
    <source>
        <dbReference type="ARBA" id="ARBA00004477"/>
    </source>
</evidence>
<dbReference type="GO" id="GO:0006614">
    <property type="term" value="P:SRP-dependent cotranslational protein targeting to membrane"/>
    <property type="evidence" value="ECO:0007669"/>
    <property type="project" value="TreeGrafter"/>
</dbReference>
<dbReference type="GO" id="GO:0003723">
    <property type="term" value="F:RNA binding"/>
    <property type="evidence" value="ECO:0007669"/>
    <property type="project" value="TreeGrafter"/>
</dbReference>
<keyword evidence="5" id="KW-0653">Protein transport</keyword>
<evidence type="ECO:0000256" key="3">
    <source>
        <dbReference type="ARBA" id="ARBA00022692"/>
    </source>
</evidence>
<dbReference type="Proteomes" id="UP000646827">
    <property type="component" value="Unassembled WGS sequence"/>
</dbReference>
<evidence type="ECO:0000256" key="5">
    <source>
        <dbReference type="ARBA" id="ARBA00022927"/>
    </source>
</evidence>
<evidence type="ECO:0000256" key="2">
    <source>
        <dbReference type="ARBA" id="ARBA00022448"/>
    </source>
</evidence>
<evidence type="ECO:0000259" key="11">
    <source>
        <dbReference type="PROSITE" id="PS50076"/>
    </source>
</evidence>
<feature type="transmembrane region" description="Helical" evidence="10">
    <location>
        <begin position="13"/>
        <end position="34"/>
    </location>
</feature>
<dbReference type="PANTHER" id="PTHR24075">
    <property type="entry name" value="SEC63 DOMAIN-CONTAINING"/>
    <property type="match status" value="1"/>
</dbReference>
<evidence type="ECO:0000313" key="13">
    <source>
        <dbReference type="Proteomes" id="UP000646827"/>
    </source>
</evidence>
<evidence type="ECO:0000256" key="9">
    <source>
        <dbReference type="SAM" id="MobiDB-lite"/>
    </source>
</evidence>
<dbReference type="EMBL" id="JAEPRB010000451">
    <property type="protein sequence ID" value="KAG2216131.1"/>
    <property type="molecule type" value="Genomic_DNA"/>
</dbReference>
<keyword evidence="6 10" id="KW-1133">Transmembrane helix</keyword>
<dbReference type="AlphaFoldDB" id="A0A8H7RS30"/>
<proteinExistence type="predicted"/>
<dbReference type="InterPro" id="IPR018253">
    <property type="entry name" value="DnaJ_domain_CS"/>
</dbReference>
<keyword evidence="3 10" id="KW-0812">Transmembrane</keyword>
<dbReference type="GO" id="GO:0008320">
    <property type="term" value="F:protein transmembrane transporter activity"/>
    <property type="evidence" value="ECO:0007669"/>
    <property type="project" value="TreeGrafter"/>
</dbReference>
<dbReference type="PROSITE" id="PS00636">
    <property type="entry name" value="DNAJ_1"/>
    <property type="match status" value="1"/>
</dbReference>
<keyword evidence="8" id="KW-0143">Chaperone</keyword>
<dbReference type="Pfam" id="PF02889">
    <property type="entry name" value="Sec63"/>
    <property type="match status" value="1"/>
</dbReference>
<evidence type="ECO:0000256" key="7">
    <source>
        <dbReference type="ARBA" id="ARBA00023136"/>
    </source>
</evidence>
<dbReference type="SUPFAM" id="SSF81296">
    <property type="entry name" value="E set domains"/>
    <property type="match status" value="1"/>
</dbReference>
<dbReference type="Gene3D" id="1.10.150.20">
    <property type="entry name" value="5' to 3' exonuclease, C-terminal subdomain"/>
    <property type="match status" value="1"/>
</dbReference>
<dbReference type="OrthoDB" id="1734229at2759"/>
<dbReference type="GO" id="GO:0031207">
    <property type="term" value="C:Sec62/Sec63 complex"/>
    <property type="evidence" value="ECO:0007669"/>
    <property type="project" value="TreeGrafter"/>
</dbReference>
<feature type="region of interest" description="Disordered" evidence="9">
    <location>
        <begin position="600"/>
        <end position="661"/>
    </location>
</feature>
<dbReference type="GO" id="GO:0006620">
    <property type="term" value="P:post-translational protein targeting to endoplasmic reticulum membrane"/>
    <property type="evidence" value="ECO:0007669"/>
    <property type="project" value="TreeGrafter"/>
</dbReference>
<comment type="caution">
    <text evidence="12">The sequence shown here is derived from an EMBL/GenBank/DDBJ whole genome shotgun (WGS) entry which is preliminary data.</text>
</comment>
<dbReference type="Pfam" id="PF00226">
    <property type="entry name" value="DnaJ"/>
    <property type="match status" value="1"/>
</dbReference>
<keyword evidence="2" id="KW-0813">Transport</keyword>
<evidence type="ECO:0000256" key="6">
    <source>
        <dbReference type="ARBA" id="ARBA00022989"/>
    </source>
</evidence>
<dbReference type="InterPro" id="IPR035892">
    <property type="entry name" value="C2_domain_sf"/>
</dbReference>
<feature type="transmembrane region" description="Helical" evidence="10">
    <location>
        <begin position="199"/>
        <end position="221"/>
    </location>
</feature>
<feature type="domain" description="J" evidence="11">
    <location>
        <begin position="106"/>
        <end position="173"/>
    </location>
</feature>
<dbReference type="PANTHER" id="PTHR24075:SF0">
    <property type="entry name" value="TRANSLOCATION PROTEIN SEC63 HOMOLOG"/>
    <property type="match status" value="1"/>
</dbReference>
<dbReference type="CDD" id="cd06257">
    <property type="entry name" value="DnaJ"/>
    <property type="match status" value="1"/>
</dbReference>
<dbReference type="SUPFAM" id="SSF46565">
    <property type="entry name" value="Chaperone J-domain"/>
    <property type="match status" value="1"/>
</dbReference>
<evidence type="ECO:0000313" key="12">
    <source>
        <dbReference type="EMBL" id="KAG2216131.1"/>
    </source>
</evidence>